<dbReference type="EMBL" id="UINC01146278">
    <property type="protein sequence ID" value="SVD36910.1"/>
    <property type="molecule type" value="Genomic_DNA"/>
</dbReference>
<sequence>MATNSKGRIEITDLDFDSVKNNFKTFLSQQTQFTDYNFEGSGMSVLMDLLAYNTHYLAFHANMLANEMFIDTALTRASAVSHAKSLGYMPSSSKASTAIVDITVTGVPTSQKTLVMAAGTIFTASVNDTSYQFVTIGDHTASSSDGTFVFSDISIYEGTRVRYTYTVNSSDLEQKFVIPSGAVDTSTIIVSVQASSSDITTEVYTLNTDYSTLDSSSLKYFLQEIEDGRYEVY</sequence>
<dbReference type="AlphaFoldDB" id="A0A382URS0"/>
<organism evidence="2">
    <name type="scientific">marine metagenome</name>
    <dbReference type="NCBI Taxonomy" id="408172"/>
    <lineage>
        <taxon>unclassified sequences</taxon>
        <taxon>metagenomes</taxon>
        <taxon>ecological metagenomes</taxon>
    </lineage>
</organism>
<proteinExistence type="predicted"/>
<evidence type="ECO:0000313" key="2">
    <source>
        <dbReference type="EMBL" id="SVD36910.1"/>
    </source>
</evidence>
<evidence type="ECO:0000259" key="1">
    <source>
        <dbReference type="Pfam" id="PF21379"/>
    </source>
</evidence>
<reference evidence="2" key="1">
    <citation type="submission" date="2018-05" db="EMBL/GenBank/DDBJ databases">
        <authorList>
            <person name="Lanie J.A."/>
            <person name="Ng W.-L."/>
            <person name="Kazmierczak K.M."/>
            <person name="Andrzejewski T.M."/>
            <person name="Davidsen T.M."/>
            <person name="Wayne K.J."/>
            <person name="Tettelin H."/>
            <person name="Glass J.I."/>
            <person name="Rusch D."/>
            <person name="Podicherti R."/>
            <person name="Tsui H.-C.T."/>
            <person name="Winkler M.E."/>
        </authorList>
    </citation>
    <scope>NUCLEOTIDE SEQUENCE</scope>
</reference>
<accession>A0A382URS0</accession>
<feature type="domain" description="Baseplate wedge protein gp6-like N-terminal helical" evidence="1">
    <location>
        <begin position="16"/>
        <end position="88"/>
    </location>
</feature>
<name>A0A382URS0_9ZZZZ</name>
<gene>
    <name evidence="2" type="ORF">METZ01_LOCUS389764</name>
</gene>
<dbReference type="Pfam" id="PF21379">
    <property type="entry name" value="Gp6-like_1st"/>
    <property type="match status" value="1"/>
</dbReference>
<feature type="non-terminal residue" evidence="2">
    <location>
        <position position="233"/>
    </location>
</feature>
<protein>
    <recommendedName>
        <fullName evidence="1">Baseplate wedge protein gp6-like N-terminal helical domain-containing protein</fullName>
    </recommendedName>
</protein>
<dbReference type="InterPro" id="IPR049026">
    <property type="entry name" value="Gp6-like_N"/>
</dbReference>